<dbReference type="OrthoDB" id="408152at2759"/>
<accession>A0A6A6D1G1</accession>
<gene>
    <name evidence="2" type="ORF">M409DRAFT_63732</name>
</gene>
<dbReference type="PANTHER" id="PTHR36978:SF4">
    <property type="entry name" value="P-LOOP CONTAINING NUCLEOSIDE TRIPHOSPHATE HYDROLASE PROTEIN"/>
    <property type="match status" value="1"/>
</dbReference>
<name>A0A6A6D1G1_ZASCE</name>
<dbReference type="EMBL" id="ML993583">
    <property type="protein sequence ID" value="KAF2171476.1"/>
    <property type="molecule type" value="Genomic_DNA"/>
</dbReference>
<protein>
    <recommendedName>
        <fullName evidence="4">NAD dependent epimerase/dehydratase</fullName>
    </recommendedName>
</protein>
<dbReference type="GeneID" id="54569008"/>
<proteinExistence type="predicted"/>
<evidence type="ECO:0000256" key="1">
    <source>
        <dbReference type="SAM" id="MobiDB-lite"/>
    </source>
</evidence>
<sequence>MESNRKTKSLNDAWNPRATKETYNLKPHPQTGRLIDNHPGKRTTPMRVLVLGMSRTGTMSVFASLEQLGFHPYHMTKAISSPKSNLDVWREGIDAKFYGKGKKWGREEFDKILGNYDSIADVPGVSFAEELITAYPEAKVILNHRDVDQWLASMQSTAGTVLRWRAWEQMSPWDPALAQPFWRFANSVMPATYGVFNDFSPQSPARRVFLEHYERVKKVTPRHRLLEYRVQQGWGPICRFLDLPIPDEDFPRINDKKEFLFAHAIMWYLSLGKMVVKVSLMAAPVLAVSVALWQRESLKGLRFW</sequence>
<dbReference type="SUPFAM" id="SSF52540">
    <property type="entry name" value="P-loop containing nucleoside triphosphate hydrolases"/>
    <property type="match status" value="1"/>
</dbReference>
<keyword evidence="3" id="KW-1185">Reference proteome</keyword>
<reference evidence="2" key="1">
    <citation type="journal article" date="2020" name="Stud. Mycol.">
        <title>101 Dothideomycetes genomes: a test case for predicting lifestyles and emergence of pathogens.</title>
        <authorList>
            <person name="Haridas S."/>
            <person name="Albert R."/>
            <person name="Binder M."/>
            <person name="Bloem J."/>
            <person name="Labutti K."/>
            <person name="Salamov A."/>
            <person name="Andreopoulos B."/>
            <person name="Baker S."/>
            <person name="Barry K."/>
            <person name="Bills G."/>
            <person name="Bluhm B."/>
            <person name="Cannon C."/>
            <person name="Castanera R."/>
            <person name="Culley D."/>
            <person name="Daum C."/>
            <person name="Ezra D."/>
            <person name="Gonzalez J."/>
            <person name="Henrissat B."/>
            <person name="Kuo A."/>
            <person name="Liang C."/>
            <person name="Lipzen A."/>
            <person name="Lutzoni F."/>
            <person name="Magnuson J."/>
            <person name="Mondo S."/>
            <person name="Nolan M."/>
            <person name="Ohm R."/>
            <person name="Pangilinan J."/>
            <person name="Park H.-J."/>
            <person name="Ramirez L."/>
            <person name="Alfaro M."/>
            <person name="Sun H."/>
            <person name="Tritt A."/>
            <person name="Yoshinaga Y."/>
            <person name="Zwiers L.-H."/>
            <person name="Turgeon B."/>
            <person name="Goodwin S."/>
            <person name="Spatafora J."/>
            <person name="Crous P."/>
            <person name="Grigoriev I."/>
        </authorList>
    </citation>
    <scope>NUCLEOTIDE SEQUENCE</scope>
    <source>
        <strain evidence="2">ATCC 36951</strain>
    </source>
</reference>
<evidence type="ECO:0000313" key="3">
    <source>
        <dbReference type="Proteomes" id="UP000799537"/>
    </source>
</evidence>
<dbReference type="InterPro" id="IPR027417">
    <property type="entry name" value="P-loop_NTPase"/>
</dbReference>
<evidence type="ECO:0008006" key="4">
    <source>
        <dbReference type="Google" id="ProtNLM"/>
    </source>
</evidence>
<evidence type="ECO:0000313" key="2">
    <source>
        <dbReference type="EMBL" id="KAF2171476.1"/>
    </source>
</evidence>
<organism evidence="2 3">
    <name type="scientific">Zasmidium cellare ATCC 36951</name>
    <dbReference type="NCBI Taxonomy" id="1080233"/>
    <lineage>
        <taxon>Eukaryota</taxon>
        <taxon>Fungi</taxon>
        <taxon>Dikarya</taxon>
        <taxon>Ascomycota</taxon>
        <taxon>Pezizomycotina</taxon>
        <taxon>Dothideomycetes</taxon>
        <taxon>Dothideomycetidae</taxon>
        <taxon>Mycosphaerellales</taxon>
        <taxon>Mycosphaerellaceae</taxon>
        <taxon>Zasmidium</taxon>
    </lineage>
</organism>
<dbReference type="AlphaFoldDB" id="A0A6A6D1G1"/>
<dbReference type="Gene3D" id="3.40.50.300">
    <property type="entry name" value="P-loop containing nucleotide triphosphate hydrolases"/>
    <property type="match status" value="1"/>
</dbReference>
<feature type="region of interest" description="Disordered" evidence="1">
    <location>
        <begin position="1"/>
        <end position="39"/>
    </location>
</feature>
<dbReference type="InterPro" id="IPR040632">
    <property type="entry name" value="Sulfotransfer_4"/>
</dbReference>
<dbReference type="RefSeq" id="XP_033672365.1">
    <property type="nucleotide sequence ID" value="XM_033815736.1"/>
</dbReference>
<dbReference type="Proteomes" id="UP000799537">
    <property type="component" value="Unassembled WGS sequence"/>
</dbReference>
<dbReference type="PANTHER" id="PTHR36978">
    <property type="entry name" value="P-LOOP CONTAINING NUCLEOTIDE TRIPHOSPHATE HYDROLASE"/>
    <property type="match status" value="1"/>
</dbReference>
<dbReference type="Pfam" id="PF17784">
    <property type="entry name" value="Sulfotransfer_4"/>
    <property type="match status" value="1"/>
</dbReference>